<dbReference type="Pfam" id="PF00885">
    <property type="entry name" value="DMRL_synthase"/>
    <property type="match status" value="1"/>
</dbReference>
<evidence type="ECO:0000256" key="1">
    <source>
        <dbReference type="ARBA" id="ARBA00004917"/>
    </source>
</evidence>
<proteinExistence type="inferred from homology"/>
<dbReference type="EMBL" id="SJSA01000001">
    <property type="protein sequence ID" value="TGG40182.1"/>
    <property type="molecule type" value="Genomic_DNA"/>
</dbReference>
<evidence type="ECO:0000313" key="8">
    <source>
        <dbReference type="EMBL" id="TGG40182.1"/>
    </source>
</evidence>
<feature type="binding site" evidence="7">
    <location>
        <begin position="59"/>
        <end position="61"/>
    </location>
    <ligand>
        <name>5-amino-6-(D-ribitylamino)uracil</name>
        <dbReference type="ChEBI" id="CHEBI:15934"/>
    </ligand>
</feature>
<protein>
    <recommendedName>
        <fullName evidence="3 7">6,7-dimethyl-8-ribityllumazine synthase</fullName>
        <shortName evidence="7">DMRL synthase</shortName>
        <shortName evidence="7">LS</shortName>
        <shortName evidence="7">Lumazine synthase</shortName>
        <ecNumber evidence="3 7">2.5.1.78</ecNumber>
    </recommendedName>
</protein>
<feature type="active site" description="Proton donor" evidence="7">
    <location>
        <position position="91"/>
    </location>
</feature>
<dbReference type="CDD" id="cd09209">
    <property type="entry name" value="Lumazine_synthase-I"/>
    <property type="match status" value="1"/>
</dbReference>
<feature type="binding site" evidence="7">
    <location>
        <position position="116"/>
    </location>
    <ligand>
        <name>5-amino-6-(D-ribitylamino)uracil</name>
        <dbReference type="ChEBI" id="CHEBI:15934"/>
    </ligand>
</feature>
<comment type="catalytic activity">
    <reaction evidence="6 7">
        <text>(2S)-2-hydroxy-3-oxobutyl phosphate + 5-amino-6-(D-ribitylamino)uracil = 6,7-dimethyl-8-(1-D-ribityl)lumazine + phosphate + 2 H2O + H(+)</text>
        <dbReference type="Rhea" id="RHEA:26152"/>
        <dbReference type="ChEBI" id="CHEBI:15377"/>
        <dbReference type="ChEBI" id="CHEBI:15378"/>
        <dbReference type="ChEBI" id="CHEBI:15934"/>
        <dbReference type="ChEBI" id="CHEBI:43474"/>
        <dbReference type="ChEBI" id="CHEBI:58201"/>
        <dbReference type="ChEBI" id="CHEBI:58830"/>
        <dbReference type="EC" id="2.5.1.78"/>
    </reaction>
</comment>
<accession>A0A4Z0VAB1</accession>
<comment type="function">
    <text evidence="7">Catalyzes the formation of 6,7-dimethyl-8-ribityllumazine by condensation of 5-amino-6-(D-ribitylamino)uracil with 3,4-dihydroxy-2-butanone 4-phosphate. This is the penultimate step in the biosynthesis of riboflavin.</text>
</comment>
<dbReference type="EC" id="2.5.1.78" evidence="3 7"/>
<dbReference type="PANTHER" id="PTHR21058:SF0">
    <property type="entry name" value="6,7-DIMETHYL-8-RIBITYLLUMAZINE SYNTHASE"/>
    <property type="match status" value="1"/>
</dbReference>
<feature type="binding site" evidence="7">
    <location>
        <begin position="83"/>
        <end position="85"/>
    </location>
    <ligand>
        <name>5-amino-6-(D-ribitylamino)uracil</name>
        <dbReference type="ChEBI" id="CHEBI:15934"/>
    </ligand>
</feature>
<reference evidence="8 9" key="1">
    <citation type="submission" date="2019-02" db="EMBL/GenBank/DDBJ databases">
        <title>Isolation and identification of novel species under the genus Muribaculum.</title>
        <authorList>
            <person name="Miyake S."/>
            <person name="Ding Y."/>
            <person name="Low A."/>
            <person name="Soh M."/>
            <person name="Seedorf H."/>
        </authorList>
    </citation>
    <scope>NUCLEOTIDE SEQUENCE [LARGE SCALE GENOMIC DNA]</scope>
    <source>
        <strain evidence="8 9">TLL-A3</strain>
    </source>
</reference>
<dbReference type="Gene3D" id="3.40.50.960">
    <property type="entry name" value="Lumazine/riboflavin synthase"/>
    <property type="match status" value="1"/>
</dbReference>
<evidence type="ECO:0000256" key="6">
    <source>
        <dbReference type="ARBA" id="ARBA00048785"/>
    </source>
</evidence>
<gene>
    <name evidence="7" type="primary">ribH</name>
    <name evidence="8" type="ORF">EZ315_05510</name>
</gene>
<organism evidence="8 9">
    <name type="scientific">Duncaniella freteri</name>
    <dbReference type="NCBI Taxonomy" id="2530391"/>
    <lineage>
        <taxon>Bacteria</taxon>
        <taxon>Pseudomonadati</taxon>
        <taxon>Bacteroidota</taxon>
        <taxon>Bacteroidia</taxon>
        <taxon>Bacteroidales</taxon>
        <taxon>Muribaculaceae</taxon>
        <taxon>Duncaniella</taxon>
    </lineage>
</organism>
<evidence type="ECO:0000256" key="5">
    <source>
        <dbReference type="ARBA" id="ARBA00022679"/>
    </source>
</evidence>
<dbReference type="GeneID" id="82149244"/>
<dbReference type="InterPro" id="IPR034964">
    <property type="entry name" value="LS"/>
</dbReference>
<comment type="pathway">
    <text evidence="1 7">Cofactor biosynthesis; riboflavin biosynthesis; riboflavin from 2-hydroxy-3-oxobutyl phosphate and 5-amino-6-(D-ribitylamino)uracil: step 1/2.</text>
</comment>
<evidence type="ECO:0000256" key="3">
    <source>
        <dbReference type="ARBA" id="ARBA00012664"/>
    </source>
</evidence>
<comment type="caution">
    <text evidence="8">The sequence shown here is derived from an EMBL/GenBank/DDBJ whole genome shotgun (WGS) entry which is preliminary data.</text>
</comment>
<dbReference type="NCBIfam" id="TIGR00114">
    <property type="entry name" value="lumazine-synth"/>
    <property type="match status" value="1"/>
</dbReference>
<dbReference type="RefSeq" id="WP_135471195.1">
    <property type="nucleotide sequence ID" value="NZ_CASCNC010000012.1"/>
</dbReference>
<dbReference type="InterPro" id="IPR036467">
    <property type="entry name" value="LS/RS_sf"/>
</dbReference>
<feature type="binding site" evidence="7">
    <location>
        <position position="130"/>
    </location>
    <ligand>
        <name>(2S)-2-hydroxy-3-oxobutyl phosphate</name>
        <dbReference type="ChEBI" id="CHEBI:58830"/>
    </ligand>
</feature>
<dbReference type="PANTHER" id="PTHR21058">
    <property type="entry name" value="6,7-DIMETHYL-8-RIBITYLLUMAZINE SYNTHASE DMRL SYNTHASE LUMAZINE SYNTHASE"/>
    <property type="match status" value="1"/>
</dbReference>
<sequence length="156" mass="16430">MSTHLPTSSLPKIEDARIAVVSAEWNGHITGPLTEGAVSTLKENGLTDDEIGVFTVPGAVELTFAASKLIESSEYDAVIVIGCVIKGDTPHFDYVCSSVTQGITHLNAECDIPVIFGVLTVLDEQQALDRAGGRLGNKGSEAAETAIKMVAFNRSV</sequence>
<evidence type="ECO:0000256" key="4">
    <source>
        <dbReference type="ARBA" id="ARBA00022619"/>
    </source>
</evidence>
<dbReference type="AlphaFoldDB" id="A0A4Z0VAB1"/>
<comment type="similarity">
    <text evidence="2 7">Belongs to the DMRL synthase family.</text>
</comment>
<feature type="binding site" evidence="7">
    <location>
        <position position="25"/>
    </location>
    <ligand>
        <name>5-amino-6-(D-ribitylamino)uracil</name>
        <dbReference type="ChEBI" id="CHEBI:15934"/>
    </ligand>
</feature>
<dbReference type="GO" id="GO:0005829">
    <property type="term" value="C:cytosol"/>
    <property type="evidence" value="ECO:0007669"/>
    <property type="project" value="TreeGrafter"/>
</dbReference>
<dbReference type="GO" id="GO:0009231">
    <property type="term" value="P:riboflavin biosynthetic process"/>
    <property type="evidence" value="ECO:0007669"/>
    <property type="project" value="UniProtKB-UniRule"/>
</dbReference>
<dbReference type="SUPFAM" id="SSF52121">
    <property type="entry name" value="Lumazine synthase"/>
    <property type="match status" value="1"/>
</dbReference>
<keyword evidence="5 7" id="KW-0808">Transferase</keyword>
<name>A0A4Z0VAB1_9BACT</name>
<dbReference type="UniPathway" id="UPA00275">
    <property type="reaction ID" value="UER00404"/>
</dbReference>
<evidence type="ECO:0000313" key="9">
    <source>
        <dbReference type="Proteomes" id="UP000297635"/>
    </source>
</evidence>
<keyword evidence="9" id="KW-1185">Reference proteome</keyword>
<evidence type="ECO:0000256" key="2">
    <source>
        <dbReference type="ARBA" id="ARBA00007424"/>
    </source>
</evidence>
<dbReference type="Proteomes" id="UP000297635">
    <property type="component" value="Unassembled WGS sequence"/>
</dbReference>
<evidence type="ECO:0000256" key="7">
    <source>
        <dbReference type="HAMAP-Rule" id="MF_00178"/>
    </source>
</evidence>
<dbReference type="GO" id="GO:0009349">
    <property type="term" value="C:riboflavin synthase complex"/>
    <property type="evidence" value="ECO:0007669"/>
    <property type="project" value="UniProtKB-UniRule"/>
</dbReference>
<dbReference type="GO" id="GO:0000906">
    <property type="term" value="F:6,7-dimethyl-8-ribityllumazine synthase activity"/>
    <property type="evidence" value="ECO:0007669"/>
    <property type="project" value="UniProtKB-UniRule"/>
</dbReference>
<dbReference type="HAMAP" id="MF_00178">
    <property type="entry name" value="Lumazine_synth"/>
    <property type="match status" value="1"/>
</dbReference>
<dbReference type="InterPro" id="IPR002180">
    <property type="entry name" value="LS/RS"/>
</dbReference>
<keyword evidence="4 7" id="KW-0686">Riboflavin biosynthesis</keyword>
<feature type="binding site" evidence="7">
    <location>
        <begin position="88"/>
        <end position="89"/>
    </location>
    <ligand>
        <name>(2S)-2-hydroxy-3-oxobutyl phosphate</name>
        <dbReference type="ChEBI" id="CHEBI:58830"/>
    </ligand>
</feature>